<reference evidence="2" key="1">
    <citation type="submission" date="2022-11" db="UniProtKB">
        <authorList>
            <consortium name="WormBaseParasite"/>
        </authorList>
    </citation>
    <scope>IDENTIFICATION</scope>
</reference>
<accession>A0AC35EZM6</accession>
<dbReference type="WBParaSite" id="PS1159_v2.g12291.t1">
    <property type="protein sequence ID" value="PS1159_v2.g12291.t1"/>
    <property type="gene ID" value="PS1159_v2.g12291"/>
</dbReference>
<protein>
    <submittedName>
        <fullName evidence="2">Uncharacterized protein</fullName>
    </submittedName>
</protein>
<organism evidence="1 2">
    <name type="scientific">Panagrolaimus sp. PS1159</name>
    <dbReference type="NCBI Taxonomy" id="55785"/>
    <lineage>
        <taxon>Eukaryota</taxon>
        <taxon>Metazoa</taxon>
        <taxon>Ecdysozoa</taxon>
        <taxon>Nematoda</taxon>
        <taxon>Chromadorea</taxon>
        <taxon>Rhabditida</taxon>
        <taxon>Tylenchina</taxon>
        <taxon>Panagrolaimomorpha</taxon>
        <taxon>Panagrolaimoidea</taxon>
        <taxon>Panagrolaimidae</taxon>
        <taxon>Panagrolaimus</taxon>
    </lineage>
</organism>
<proteinExistence type="predicted"/>
<dbReference type="Proteomes" id="UP000887580">
    <property type="component" value="Unplaced"/>
</dbReference>
<evidence type="ECO:0000313" key="2">
    <source>
        <dbReference type="WBParaSite" id="PS1159_v2.g12291.t1"/>
    </source>
</evidence>
<sequence length="193" mass="22109">MCDHNITIRGSKYNKCVWDLIHIETGTQVLSGIALLLHVLAVIGFFLRTNESFFDYWDIVRLLLGIGAYIFAFVGIHLVKPRFIFVCLFWLGTRIVQYSGATFLTLTSFFPDSPLGYFYQELQPSFSTFGKSHVYQNGLSVTPERVLLRSVLMVLLYIFIFDLVYKCYKYVSHEAVDEEDTLPKTSVTSLSVT</sequence>
<evidence type="ECO:0000313" key="1">
    <source>
        <dbReference type="Proteomes" id="UP000887580"/>
    </source>
</evidence>
<name>A0AC35EZM6_9BILA</name>